<keyword evidence="15 24" id="KW-1133">Transmembrane helix</keyword>
<keyword evidence="13" id="KW-0735">Signal-anchor</keyword>
<dbReference type="InterPro" id="IPR001460">
    <property type="entry name" value="PCN-bd_Tpept"/>
</dbReference>
<evidence type="ECO:0000256" key="17">
    <source>
        <dbReference type="ARBA" id="ARBA00023251"/>
    </source>
</evidence>
<feature type="transmembrane region" description="Helical" evidence="24">
    <location>
        <begin position="33"/>
        <end position="57"/>
    </location>
</feature>
<evidence type="ECO:0000256" key="20">
    <source>
        <dbReference type="ARBA" id="ARBA00034000"/>
    </source>
</evidence>
<evidence type="ECO:0000256" key="2">
    <source>
        <dbReference type="ARBA" id="ARBA00004401"/>
    </source>
</evidence>
<keyword evidence="14" id="KW-0573">Peptidoglycan synthesis</keyword>
<dbReference type="Pfam" id="PF00912">
    <property type="entry name" value="Transgly"/>
    <property type="match status" value="1"/>
</dbReference>
<keyword evidence="19" id="KW-0961">Cell wall biogenesis/degradation</keyword>
<keyword evidence="6" id="KW-0121">Carboxypeptidase</keyword>
<comment type="function">
    <text evidence="1">Cell wall formation. Synthesis of cross-linked peptidoglycan from the lipid intermediates. The enzyme has a penicillin-insensitive transglycosylase N-terminal domain (formation of linear glycan strands) and a penicillin-sensitive transpeptidase C-terminal domain (cross-linking of the peptide subunits).</text>
</comment>
<evidence type="ECO:0000313" key="28">
    <source>
        <dbReference type="Proteomes" id="UP001431199"/>
    </source>
</evidence>
<feature type="compositionally biased region" description="Low complexity" evidence="23">
    <location>
        <begin position="829"/>
        <end position="860"/>
    </location>
</feature>
<evidence type="ECO:0000256" key="6">
    <source>
        <dbReference type="ARBA" id="ARBA00022645"/>
    </source>
</evidence>
<evidence type="ECO:0000256" key="8">
    <source>
        <dbReference type="ARBA" id="ARBA00022676"/>
    </source>
</evidence>
<keyword evidence="8" id="KW-0328">Glycosyltransferase</keyword>
<keyword evidence="7" id="KW-0645">Protease</keyword>
<name>A0ABT2M0K6_9FIRM</name>
<dbReference type="InterPro" id="IPR050396">
    <property type="entry name" value="Glycosyltr_51/Transpeptidase"/>
</dbReference>
<evidence type="ECO:0000256" key="9">
    <source>
        <dbReference type="ARBA" id="ARBA00022679"/>
    </source>
</evidence>
<evidence type="ECO:0000256" key="19">
    <source>
        <dbReference type="ARBA" id="ARBA00023316"/>
    </source>
</evidence>
<dbReference type="EMBL" id="JAODBU010000007">
    <property type="protein sequence ID" value="MCT7399055.1"/>
    <property type="molecule type" value="Genomic_DNA"/>
</dbReference>
<feature type="domain" description="Glycosyl transferase family 51" evidence="26">
    <location>
        <begin position="83"/>
        <end position="265"/>
    </location>
</feature>
<evidence type="ECO:0000256" key="7">
    <source>
        <dbReference type="ARBA" id="ARBA00022670"/>
    </source>
</evidence>
<keyword evidence="9" id="KW-0808">Transferase</keyword>
<keyword evidence="10 24" id="KW-0812">Transmembrane</keyword>
<dbReference type="Gene3D" id="3.40.710.10">
    <property type="entry name" value="DD-peptidase/beta-lactamase superfamily"/>
    <property type="match status" value="2"/>
</dbReference>
<evidence type="ECO:0000256" key="24">
    <source>
        <dbReference type="SAM" id="Phobius"/>
    </source>
</evidence>
<dbReference type="PANTHER" id="PTHR32282:SF11">
    <property type="entry name" value="PENICILLIN-BINDING PROTEIN 1B"/>
    <property type="match status" value="1"/>
</dbReference>
<dbReference type="EC" id="2.4.99.28" evidence="21"/>
<keyword evidence="12" id="KW-0133">Cell shape</keyword>
<keyword evidence="17" id="KW-0046">Antibiotic resistance</keyword>
<dbReference type="Proteomes" id="UP001431199">
    <property type="component" value="Unassembled WGS sequence"/>
</dbReference>
<evidence type="ECO:0000256" key="15">
    <source>
        <dbReference type="ARBA" id="ARBA00022989"/>
    </source>
</evidence>
<dbReference type="InterPro" id="IPR001264">
    <property type="entry name" value="Glyco_trans_51"/>
</dbReference>
<keyword evidence="18" id="KW-0511">Multifunctional enzyme</keyword>
<feature type="compositionally biased region" description="Low complexity" evidence="23">
    <location>
        <begin position="798"/>
        <end position="816"/>
    </location>
</feature>
<evidence type="ECO:0000256" key="10">
    <source>
        <dbReference type="ARBA" id="ARBA00022692"/>
    </source>
</evidence>
<evidence type="ECO:0000256" key="22">
    <source>
        <dbReference type="ARBA" id="ARBA00049902"/>
    </source>
</evidence>
<evidence type="ECO:0000256" key="11">
    <source>
        <dbReference type="ARBA" id="ARBA00022801"/>
    </source>
</evidence>
<dbReference type="InterPro" id="IPR023346">
    <property type="entry name" value="Lysozyme-like_dom_sf"/>
</dbReference>
<organism evidence="27 28">
    <name type="scientific">Eubacterium album</name>
    <dbReference type="NCBI Taxonomy" id="2978477"/>
    <lineage>
        <taxon>Bacteria</taxon>
        <taxon>Bacillati</taxon>
        <taxon>Bacillota</taxon>
        <taxon>Clostridia</taxon>
        <taxon>Eubacteriales</taxon>
        <taxon>Eubacteriaceae</taxon>
        <taxon>Eubacterium</taxon>
    </lineage>
</organism>
<keyword evidence="16 24" id="KW-0472">Membrane</keyword>
<feature type="region of interest" description="Disordered" evidence="23">
    <location>
        <begin position="790"/>
        <end position="860"/>
    </location>
</feature>
<dbReference type="SUPFAM" id="SSF56601">
    <property type="entry name" value="beta-lactamase/transpeptidase-like"/>
    <property type="match status" value="1"/>
</dbReference>
<reference evidence="27" key="1">
    <citation type="submission" date="2022-09" db="EMBL/GenBank/DDBJ databases">
        <title>Eubacterium sp. LFL-14 isolated from human feces.</title>
        <authorList>
            <person name="Liu F."/>
        </authorList>
    </citation>
    <scope>NUCLEOTIDE SEQUENCE</scope>
    <source>
        <strain evidence="27">LFL-14</strain>
    </source>
</reference>
<evidence type="ECO:0000256" key="23">
    <source>
        <dbReference type="SAM" id="MobiDB-lite"/>
    </source>
</evidence>
<evidence type="ECO:0000259" key="26">
    <source>
        <dbReference type="Pfam" id="PF00912"/>
    </source>
</evidence>
<dbReference type="InterPro" id="IPR012338">
    <property type="entry name" value="Beta-lactam/transpept-like"/>
</dbReference>
<evidence type="ECO:0000256" key="3">
    <source>
        <dbReference type="ARBA" id="ARBA00012448"/>
    </source>
</evidence>
<dbReference type="Pfam" id="PF00905">
    <property type="entry name" value="Transpeptidase"/>
    <property type="match status" value="1"/>
</dbReference>
<keyword evidence="11" id="KW-0378">Hydrolase</keyword>
<dbReference type="PANTHER" id="PTHR32282">
    <property type="entry name" value="BINDING PROTEIN TRANSPEPTIDASE, PUTATIVE-RELATED"/>
    <property type="match status" value="1"/>
</dbReference>
<evidence type="ECO:0000256" key="16">
    <source>
        <dbReference type="ARBA" id="ARBA00023136"/>
    </source>
</evidence>
<comment type="caution">
    <text evidence="27">The sequence shown here is derived from an EMBL/GenBank/DDBJ whole genome shotgun (WGS) entry which is preliminary data.</text>
</comment>
<evidence type="ECO:0000313" key="27">
    <source>
        <dbReference type="EMBL" id="MCT7399055.1"/>
    </source>
</evidence>
<evidence type="ECO:0000256" key="4">
    <source>
        <dbReference type="ARBA" id="ARBA00018638"/>
    </source>
</evidence>
<dbReference type="Gene3D" id="1.10.3810.10">
    <property type="entry name" value="Biosynthetic peptidoglycan transglycosylase-like"/>
    <property type="match status" value="1"/>
</dbReference>
<dbReference type="EC" id="3.4.16.4" evidence="3"/>
<evidence type="ECO:0000256" key="21">
    <source>
        <dbReference type="ARBA" id="ARBA00044770"/>
    </source>
</evidence>
<sequence>MNYGYRETISKQKNLVSTGQRLSKKSLVVFFKILLYILLLICITGCALVFGIVRGIIDAAPDIQDVSIVPSSYSTTVYNNKEKEIAKLVTSGSNRIKVSIDQVPDNLKWAFIDTEDARFYEHNGIDIQGIGRAVVVAITTLNPSEGASTITQQVLKNNVFTDWTSEETLGDQVKRKLQEQYLAIQLEKVTKKETILETYLNTINLGSNTLGVQAASHRYFDKDVSDLTLSECAVIAGITQNPAAYNPIYHPKANAKRRKKILKNMLDASHITKDEYNEAMKDDVYSRIQSVDNQITQSNNVYSYFVDEVVSQVMSDLQEQKGYTYTQAYNAVYSGGLKIYTTQDSKIQKICNKELSNAENYPNTVSYSINWAWTIQHADGTTENYSESYINYYHKVLLNESSFKLIFSTKEAAKECVKQYKKYLYPDGLADDDVEYETLYYTPQPQASFTVMDQYTGYVKAIVGGRGSKKVSLGLDRATQSTRQPGSTFKVLSTYAPAIDTMGYTLTTKIKDEPFNYSNGRPVKNWYSGYRGTVTVRKAIADSMNVCAVKTLTEITPQLGFDYLLNFGFTTLVQNRTEKDGSVVSDIQQPLALGGITDGITNLEITAAYATIANQGTYTRPVFYSKVVDSNGRILLDNTTPTTHTVLKSSTASLLTQGMTSVITEGTGKACALTDGMPVSGKTGTTSSAYDLWFCGYTPYLTASIWTGYDENKELGSDQAYHERLWSKIMSQIDQVKGYEVKDFEMSDDVEEVTLCSSSGALAIEGVCPHTYTEYFSKDTAPTNKCSYHYGTPKKTTNESSTEATTSGTVTVGSANAADNAADRKTSVSSGSSDSSGSDDAKDGSGSSNDGSSGSNGAKE</sequence>
<comment type="subcellular location">
    <subcellularLocation>
        <location evidence="2">Cell membrane</location>
        <topology evidence="2">Single-pass type II membrane protein</topology>
    </subcellularLocation>
</comment>
<evidence type="ECO:0000256" key="12">
    <source>
        <dbReference type="ARBA" id="ARBA00022960"/>
    </source>
</evidence>
<proteinExistence type="predicted"/>
<comment type="catalytic activity">
    <reaction evidence="20">
        <text>Preferential cleavage: (Ac)2-L-Lys-D-Ala-|-D-Ala. Also transpeptidation of peptidyl-alanyl moieties that are N-acyl substituents of D-alanine.</text>
        <dbReference type="EC" id="3.4.16.4"/>
    </reaction>
</comment>
<keyword evidence="28" id="KW-1185">Reference proteome</keyword>
<evidence type="ECO:0000256" key="1">
    <source>
        <dbReference type="ARBA" id="ARBA00002624"/>
    </source>
</evidence>
<evidence type="ECO:0000256" key="13">
    <source>
        <dbReference type="ARBA" id="ARBA00022968"/>
    </source>
</evidence>
<dbReference type="RefSeq" id="WP_260978710.1">
    <property type="nucleotide sequence ID" value="NZ_JAODBU010000007.1"/>
</dbReference>
<keyword evidence="5" id="KW-1003">Cell membrane</keyword>
<dbReference type="InterPro" id="IPR036950">
    <property type="entry name" value="PBP_transglycosylase"/>
</dbReference>
<evidence type="ECO:0000259" key="25">
    <source>
        <dbReference type="Pfam" id="PF00905"/>
    </source>
</evidence>
<dbReference type="SUPFAM" id="SSF53955">
    <property type="entry name" value="Lysozyme-like"/>
    <property type="match status" value="1"/>
</dbReference>
<evidence type="ECO:0000256" key="14">
    <source>
        <dbReference type="ARBA" id="ARBA00022984"/>
    </source>
</evidence>
<evidence type="ECO:0000256" key="18">
    <source>
        <dbReference type="ARBA" id="ARBA00023268"/>
    </source>
</evidence>
<evidence type="ECO:0000256" key="5">
    <source>
        <dbReference type="ARBA" id="ARBA00022475"/>
    </source>
</evidence>
<gene>
    <name evidence="27" type="ORF">N5B56_08165</name>
</gene>
<feature type="domain" description="Penicillin-binding protein transpeptidase" evidence="25">
    <location>
        <begin position="448"/>
        <end position="730"/>
    </location>
</feature>
<protein>
    <recommendedName>
        <fullName evidence="4">Penicillin-binding protein 1A</fullName>
        <ecNumber evidence="21">2.4.99.28</ecNumber>
        <ecNumber evidence="3">3.4.16.4</ecNumber>
    </recommendedName>
</protein>
<comment type="catalytic activity">
    <reaction evidence="22">
        <text>[GlcNAc-(1-&gt;4)-Mur2Ac(oyl-L-Ala-gamma-D-Glu-L-Lys-D-Ala-D-Ala)](n)-di-trans,octa-cis-undecaprenyl diphosphate + beta-D-GlcNAc-(1-&gt;4)-Mur2Ac(oyl-L-Ala-gamma-D-Glu-L-Lys-D-Ala-D-Ala)-di-trans,octa-cis-undecaprenyl diphosphate = [GlcNAc-(1-&gt;4)-Mur2Ac(oyl-L-Ala-gamma-D-Glu-L-Lys-D-Ala-D-Ala)](n+1)-di-trans,octa-cis-undecaprenyl diphosphate + di-trans,octa-cis-undecaprenyl diphosphate + H(+)</text>
        <dbReference type="Rhea" id="RHEA:23708"/>
        <dbReference type="Rhea" id="RHEA-COMP:9602"/>
        <dbReference type="Rhea" id="RHEA-COMP:9603"/>
        <dbReference type="ChEBI" id="CHEBI:15378"/>
        <dbReference type="ChEBI" id="CHEBI:58405"/>
        <dbReference type="ChEBI" id="CHEBI:60033"/>
        <dbReference type="ChEBI" id="CHEBI:78435"/>
        <dbReference type="EC" id="2.4.99.28"/>
    </reaction>
</comment>
<accession>A0ABT2M0K6</accession>